<reference evidence="3" key="1">
    <citation type="journal article" date="2019" name="Int. J. Syst. Evol. Microbiol.">
        <title>The Global Catalogue of Microorganisms (GCM) 10K type strain sequencing project: providing services to taxonomists for standard genome sequencing and annotation.</title>
        <authorList>
            <consortium name="The Broad Institute Genomics Platform"/>
            <consortium name="The Broad Institute Genome Sequencing Center for Infectious Disease"/>
            <person name="Wu L."/>
            <person name="Ma J."/>
        </authorList>
    </citation>
    <scope>NUCLEOTIDE SEQUENCE [LARGE SCALE GENOMIC DNA]</scope>
    <source>
        <strain evidence="3">CCM 7526</strain>
    </source>
</reference>
<dbReference type="InterPro" id="IPR051606">
    <property type="entry name" value="Polyketide_Oxido-like"/>
</dbReference>
<proteinExistence type="predicted"/>
<dbReference type="InterPro" id="IPR036291">
    <property type="entry name" value="NAD(P)-bd_dom_sf"/>
</dbReference>
<protein>
    <submittedName>
        <fullName evidence="2">NAD(P)-dependent oxidoreductase</fullName>
    </submittedName>
</protein>
<dbReference type="InterPro" id="IPR016040">
    <property type="entry name" value="NAD(P)-bd_dom"/>
</dbReference>
<evidence type="ECO:0000313" key="2">
    <source>
        <dbReference type="EMBL" id="MFD1367654.1"/>
    </source>
</evidence>
<evidence type="ECO:0000259" key="1">
    <source>
        <dbReference type="Pfam" id="PF13460"/>
    </source>
</evidence>
<name>A0ABW4AAP6_9ACTN</name>
<gene>
    <name evidence="2" type="ORF">ACFQ5G_20060</name>
</gene>
<dbReference type="Gene3D" id="3.40.50.720">
    <property type="entry name" value="NAD(P)-binding Rossmann-like Domain"/>
    <property type="match status" value="1"/>
</dbReference>
<dbReference type="RefSeq" id="WP_317795052.1">
    <property type="nucleotide sequence ID" value="NZ_AP028461.1"/>
</dbReference>
<dbReference type="Pfam" id="PF13460">
    <property type="entry name" value="NAD_binding_10"/>
    <property type="match status" value="1"/>
</dbReference>
<organism evidence="2 3">
    <name type="scientific">Actinoplanes sichuanensis</name>
    <dbReference type="NCBI Taxonomy" id="512349"/>
    <lineage>
        <taxon>Bacteria</taxon>
        <taxon>Bacillati</taxon>
        <taxon>Actinomycetota</taxon>
        <taxon>Actinomycetes</taxon>
        <taxon>Micromonosporales</taxon>
        <taxon>Micromonosporaceae</taxon>
        <taxon>Actinoplanes</taxon>
    </lineage>
</organism>
<dbReference type="EMBL" id="JBHTMK010000029">
    <property type="protein sequence ID" value="MFD1367654.1"/>
    <property type="molecule type" value="Genomic_DNA"/>
</dbReference>
<comment type="caution">
    <text evidence="2">The sequence shown here is derived from an EMBL/GenBank/DDBJ whole genome shotgun (WGS) entry which is preliminary data.</text>
</comment>
<dbReference type="Proteomes" id="UP001597183">
    <property type="component" value="Unassembled WGS sequence"/>
</dbReference>
<accession>A0ABW4AAP6</accession>
<feature type="domain" description="NAD(P)-binding" evidence="1">
    <location>
        <begin position="7"/>
        <end position="192"/>
    </location>
</feature>
<dbReference type="PANTHER" id="PTHR43355:SF2">
    <property type="entry name" value="FLAVIN REDUCTASE (NADPH)"/>
    <property type="match status" value="1"/>
</dbReference>
<dbReference type="PANTHER" id="PTHR43355">
    <property type="entry name" value="FLAVIN REDUCTASE (NADPH)"/>
    <property type="match status" value="1"/>
</dbReference>
<dbReference type="SUPFAM" id="SSF51735">
    <property type="entry name" value="NAD(P)-binding Rossmann-fold domains"/>
    <property type="match status" value="1"/>
</dbReference>
<sequence length="204" mass="20815">MEITVLGASGATGLELTRQALDRGHTVVAVARDPRRIALPVSARLVRTRADVLDPDGIAVALRDREVIVSGLGVAKGDRPGVLAAGARAVAAARPGRIVWLGAFGTGPSAAAAGALTRTLLRLLPDRADKEAADAIARAAGATVFHAGPLTDGPSGATRRTIGLDTAPRRLFPARVTRATVAAAMLDEAENPAHSGGIALPLQR</sequence>
<evidence type="ECO:0000313" key="3">
    <source>
        <dbReference type="Proteomes" id="UP001597183"/>
    </source>
</evidence>
<keyword evidence="3" id="KW-1185">Reference proteome</keyword>